<dbReference type="RefSeq" id="WP_216149178.1">
    <property type="nucleotide sequence ID" value="NZ_JAHLDV010000022.1"/>
</dbReference>
<evidence type="ECO:0000313" key="2">
    <source>
        <dbReference type="Proteomes" id="UP000776252"/>
    </source>
</evidence>
<keyword evidence="2" id="KW-1185">Reference proteome</keyword>
<organism evidence="1 2">
    <name type="scientific">Clostridium frigoris</name>
    <dbReference type="NCBI Taxonomy" id="205327"/>
    <lineage>
        <taxon>Bacteria</taxon>
        <taxon>Bacillati</taxon>
        <taxon>Bacillota</taxon>
        <taxon>Clostridia</taxon>
        <taxon>Eubacteriales</taxon>
        <taxon>Clostridiaceae</taxon>
        <taxon>Clostridium</taxon>
    </lineage>
</organism>
<dbReference type="EMBL" id="JAHLDV010000022">
    <property type="protein sequence ID" value="MBU3160231.1"/>
    <property type="molecule type" value="Genomic_DNA"/>
</dbReference>
<name>A0ABS6BTJ6_9CLOT</name>
<accession>A0ABS6BTJ6</accession>
<reference evidence="1 2" key="1">
    <citation type="submission" date="2021-06" db="EMBL/GenBank/DDBJ databases">
        <title>Clostridia strains as spoilage organisms.</title>
        <authorList>
            <person name="Wambui J."/>
            <person name="Stephan R."/>
            <person name="Stevens M.J.A."/>
        </authorList>
    </citation>
    <scope>NUCLEOTIDE SEQUENCE [LARGE SCALE GENOMIC DNA]</scope>
    <source>
        <strain evidence="1 2">DSM 14204</strain>
    </source>
</reference>
<sequence>MLAYNKISETEKPETTSNIDIDKLTCVKINMGLKSNLFRKHLEAELAF</sequence>
<proteinExistence type="predicted"/>
<protein>
    <submittedName>
        <fullName evidence="1">Uncharacterized protein</fullName>
    </submittedName>
</protein>
<comment type="caution">
    <text evidence="1">The sequence shown here is derived from an EMBL/GenBank/DDBJ whole genome shotgun (WGS) entry which is preliminary data.</text>
</comment>
<gene>
    <name evidence="1" type="ORF">KPL37_10765</name>
</gene>
<dbReference type="Proteomes" id="UP000776252">
    <property type="component" value="Unassembled WGS sequence"/>
</dbReference>
<evidence type="ECO:0000313" key="1">
    <source>
        <dbReference type="EMBL" id="MBU3160231.1"/>
    </source>
</evidence>